<evidence type="ECO:0000313" key="12">
    <source>
        <dbReference type="Proteomes" id="UP000191024"/>
    </source>
</evidence>
<dbReference type="OrthoDB" id="20839at2759"/>
<dbReference type="Pfam" id="PF13832">
    <property type="entry name" value="zf-HC5HC2H_2"/>
    <property type="match status" value="1"/>
</dbReference>
<evidence type="ECO:0000259" key="9">
    <source>
        <dbReference type="PROSITE" id="PS50016"/>
    </source>
</evidence>
<dbReference type="InterPro" id="IPR019542">
    <property type="entry name" value="Enhancer_polycomb-like_N"/>
</dbReference>
<dbReference type="FunFam" id="3.30.40.10:FF:000007">
    <property type="entry name" value="Bromodomain containing 1, isoform CRA_b"/>
    <property type="match status" value="1"/>
</dbReference>
<keyword evidence="2" id="KW-0479">Metal-binding</keyword>
<dbReference type="PROSITE" id="PS50016">
    <property type="entry name" value="ZF_PHD_2"/>
    <property type="match status" value="1"/>
</dbReference>
<dbReference type="InterPro" id="IPR034732">
    <property type="entry name" value="EPHD"/>
</dbReference>
<dbReference type="InterPro" id="IPR013083">
    <property type="entry name" value="Znf_RING/FYVE/PHD"/>
</dbReference>
<evidence type="ECO:0000256" key="1">
    <source>
        <dbReference type="ARBA" id="ARBA00004123"/>
    </source>
</evidence>
<evidence type="ECO:0000313" key="11">
    <source>
        <dbReference type="EMBL" id="SCU79104.1"/>
    </source>
</evidence>
<evidence type="ECO:0000256" key="3">
    <source>
        <dbReference type="ARBA" id="ARBA00022737"/>
    </source>
</evidence>
<dbReference type="EMBL" id="LT598462">
    <property type="protein sequence ID" value="SCU79104.1"/>
    <property type="molecule type" value="Genomic_DNA"/>
</dbReference>
<dbReference type="InterPro" id="IPR019787">
    <property type="entry name" value="Znf_PHD-finger"/>
</dbReference>
<dbReference type="Gene3D" id="3.30.40.10">
    <property type="entry name" value="Zinc/RING finger domain, C3HC4 (zinc finger)"/>
    <property type="match status" value="2"/>
</dbReference>
<keyword evidence="12" id="KW-1185">Reference proteome</keyword>
<feature type="domain" description="PHD-type" evidence="9">
    <location>
        <begin position="273"/>
        <end position="323"/>
    </location>
</feature>
<gene>
    <name evidence="11" type="ORF">LAMI_0A07338G</name>
</gene>
<feature type="region of interest" description="Disordered" evidence="8">
    <location>
        <begin position="471"/>
        <end position="496"/>
    </location>
</feature>
<keyword evidence="5" id="KW-0862">Zinc</keyword>
<dbReference type="InterPro" id="IPR050701">
    <property type="entry name" value="Histone_Mod_Regulator"/>
</dbReference>
<dbReference type="InterPro" id="IPR001965">
    <property type="entry name" value="Znf_PHD"/>
</dbReference>
<evidence type="ECO:0000259" key="10">
    <source>
        <dbReference type="PROSITE" id="PS51805"/>
    </source>
</evidence>
<dbReference type="Pfam" id="PF10513">
    <property type="entry name" value="EPL1"/>
    <property type="match status" value="1"/>
</dbReference>
<evidence type="ECO:0000256" key="8">
    <source>
        <dbReference type="SAM" id="MobiDB-lite"/>
    </source>
</evidence>
<keyword evidence="3" id="KW-0677">Repeat</keyword>
<evidence type="ECO:0000256" key="5">
    <source>
        <dbReference type="ARBA" id="ARBA00022833"/>
    </source>
</evidence>
<dbReference type="GO" id="GO:0008270">
    <property type="term" value="F:zinc ion binding"/>
    <property type="evidence" value="ECO:0007669"/>
    <property type="project" value="UniProtKB-KW"/>
</dbReference>
<evidence type="ECO:0000256" key="6">
    <source>
        <dbReference type="ARBA" id="ARBA00023242"/>
    </source>
</evidence>
<evidence type="ECO:0000256" key="2">
    <source>
        <dbReference type="ARBA" id="ARBA00022723"/>
    </source>
</evidence>
<dbReference type="PROSITE" id="PS51805">
    <property type="entry name" value="EPHD"/>
    <property type="match status" value="1"/>
</dbReference>
<dbReference type="PANTHER" id="PTHR13793">
    <property type="entry name" value="PHD FINGER PROTEINS"/>
    <property type="match status" value="1"/>
</dbReference>
<dbReference type="STRING" id="1230905.A0A1G4IQP0"/>
<dbReference type="AlphaFoldDB" id="A0A1G4IQP0"/>
<sequence length="755" mass="86204">MSLYTNIFQVIVSWKLVDSSTMIIVNRSEYQEGKILREHSMYPKVSPSVRDDGPKLREEKHYREFYPDLDQQALIPLLTDTAAIISVPEDNEAPMKQLIINDRITTEPISLPEAKVRYKKCKVSISELGNGRKTPKQYIKYGFGRLVNEEKFVENRTPYFKKSDGFQGEKGNPFGNFSRNQSNFQVEYDMDEQDELYLRHLNNSRIAHTGKSLMTQELFEIVMTLLENEWFSLEKKIPLHTTHNTAVSTNESRVAWDNFDAYGSDDGTGYLIDQPCAVCGRTECDNSNAIVFCDGCDVAVHQECYGVVFIPEGQWLCRRCMISRNRKINCLFCPSHTGAFKQTDTGSWGHVLCGIWIPELFFVNAHYMEPIEGIDQIPKSRWKLVCYICRQRIGACIQCSNKNCFTAYHVTCARRVGLCMDFGGCTMLEAASNMLPPGVKLQSFCDKHSPLGWDDCRERIHKARQYFERLNGSETPGHNSNKNQAQGTSDTRWKTTRGTPIAPRYFSSIVQNVLKMFEVTNAEKLAIDFCKYWSMKRELKRGAPLIRKFDPNSFNTFNTKELEERVKFAEVLATDLAKLQSLASLLVKRQASAQKRNSADALCKRIALSPSHYLVQKFVGQNIIRSKSFGHLTRDAKTSDKLKGLIAKIDGDKGMSMEILKQSVTEVIDSIENDASVSRITKLESKKLADEFSAHIARIEGIDVEKRLPEDFLIENGEIDLIPWVGKELLKEEQLSDVEELSIGDNRKLNNFMRR</sequence>
<dbReference type="InterPro" id="IPR011011">
    <property type="entry name" value="Znf_FYVE_PHD"/>
</dbReference>
<dbReference type="Pfam" id="PF13831">
    <property type="entry name" value="PHD_2"/>
    <property type="match status" value="1"/>
</dbReference>
<evidence type="ECO:0000256" key="7">
    <source>
        <dbReference type="PROSITE-ProRule" id="PRU00146"/>
    </source>
</evidence>
<dbReference type="SMART" id="SM00249">
    <property type="entry name" value="PHD"/>
    <property type="match status" value="2"/>
</dbReference>
<feature type="compositionally biased region" description="Polar residues" evidence="8">
    <location>
        <begin position="472"/>
        <end position="490"/>
    </location>
</feature>
<comment type="subcellular location">
    <subcellularLocation>
        <location evidence="1">Nucleus</location>
    </subcellularLocation>
</comment>
<proteinExistence type="predicted"/>
<organism evidence="11 12">
    <name type="scientific">Lachancea mirantina</name>
    <dbReference type="NCBI Taxonomy" id="1230905"/>
    <lineage>
        <taxon>Eukaryota</taxon>
        <taxon>Fungi</taxon>
        <taxon>Dikarya</taxon>
        <taxon>Ascomycota</taxon>
        <taxon>Saccharomycotina</taxon>
        <taxon>Saccharomycetes</taxon>
        <taxon>Saccharomycetales</taxon>
        <taxon>Saccharomycetaceae</taxon>
        <taxon>Lachancea</taxon>
    </lineage>
</organism>
<accession>A0A1G4IQP0</accession>
<keyword evidence="4 7" id="KW-0863">Zinc-finger</keyword>
<evidence type="ECO:0000256" key="4">
    <source>
        <dbReference type="ARBA" id="ARBA00022771"/>
    </source>
</evidence>
<keyword evidence="6" id="KW-0539">Nucleus</keyword>
<dbReference type="SUPFAM" id="SSF57903">
    <property type="entry name" value="FYVE/PHD zinc finger"/>
    <property type="match status" value="1"/>
</dbReference>
<dbReference type="Proteomes" id="UP000191024">
    <property type="component" value="Chromosome A"/>
</dbReference>
<dbReference type="GO" id="GO:0005634">
    <property type="term" value="C:nucleus"/>
    <property type="evidence" value="ECO:0007669"/>
    <property type="project" value="UniProtKB-SubCell"/>
</dbReference>
<dbReference type="GO" id="GO:0006357">
    <property type="term" value="P:regulation of transcription by RNA polymerase II"/>
    <property type="evidence" value="ECO:0007669"/>
    <property type="project" value="TreeGrafter"/>
</dbReference>
<dbReference type="CDD" id="cd15492">
    <property type="entry name" value="PHD_BRPF_JADE_like"/>
    <property type="match status" value="1"/>
</dbReference>
<reference evidence="11 12" key="1">
    <citation type="submission" date="2016-03" db="EMBL/GenBank/DDBJ databases">
        <authorList>
            <person name="Devillers H."/>
        </authorList>
    </citation>
    <scope>NUCLEOTIDE SEQUENCE [LARGE SCALE GENOMIC DNA]</scope>
    <source>
        <strain evidence="11">CBS 11717</strain>
    </source>
</reference>
<protein>
    <submittedName>
        <fullName evidence="11">LAMI_0A07338g1_1</fullName>
    </submittedName>
</protein>
<name>A0A1G4IQP0_9SACH</name>
<feature type="domain" description="PHD-type" evidence="10">
    <location>
        <begin position="327"/>
        <end position="449"/>
    </location>
</feature>
<dbReference type="PANTHER" id="PTHR13793:SF107">
    <property type="entry name" value="BROMODOMAIN-CONTAINING PROTEIN HOMOLOG"/>
    <property type="match status" value="1"/>
</dbReference>